<feature type="compositionally biased region" description="Acidic residues" evidence="2">
    <location>
        <begin position="105"/>
        <end position="121"/>
    </location>
</feature>
<keyword evidence="1" id="KW-0175">Coiled coil</keyword>
<feature type="region of interest" description="Disordered" evidence="2">
    <location>
        <begin position="22"/>
        <end position="152"/>
    </location>
</feature>
<proteinExistence type="predicted"/>
<dbReference type="AlphaFoldDB" id="A0A443PQD1"/>
<feature type="compositionally biased region" description="Basic and acidic residues" evidence="2">
    <location>
        <begin position="81"/>
        <end position="97"/>
    </location>
</feature>
<reference evidence="3 4" key="1">
    <citation type="journal article" date="2019" name="Nat. Plants">
        <title>Stout camphor tree genome fills gaps in understanding of flowering plant genome evolution.</title>
        <authorList>
            <person name="Chaw S.M."/>
            <person name="Liu Y.C."/>
            <person name="Wu Y.W."/>
            <person name="Wang H.Y."/>
            <person name="Lin C.I."/>
            <person name="Wu C.S."/>
            <person name="Ke H.M."/>
            <person name="Chang L.Y."/>
            <person name="Hsu C.Y."/>
            <person name="Yang H.T."/>
            <person name="Sudianto E."/>
            <person name="Hsu M.H."/>
            <person name="Wu K.P."/>
            <person name="Wang L.N."/>
            <person name="Leebens-Mack J.H."/>
            <person name="Tsai I.J."/>
        </authorList>
    </citation>
    <scope>NUCLEOTIDE SEQUENCE [LARGE SCALE GENOMIC DNA]</scope>
    <source>
        <strain evidence="4">cv. Chaw 1501</strain>
        <tissue evidence="3">Young leaves</tissue>
    </source>
</reference>
<dbReference type="InterPro" id="IPR004158">
    <property type="entry name" value="DUF247_pln"/>
</dbReference>
<sequence length="475" mass="53179">MAEVTCGADKVSVDIEILQGCVSHPNPVSSPTSSEHGHGDEAHISFPIWEDDEEEPHSSTCEDDRGDEAHISFPIDEHDEEEPHSSTCEDDRGDEVHISLAISKDDEEEPYSSTSEDEGEEDHIPYSTSDDDGEESQIPFPQDDEKKAHSDWVSSIKQRSLLMPRMLKASSARVSCSIHRVPYGLRRHNQNAYDPQLISIGPFHHEKRKGQLLAMEEHKWRYLHDILSEKPKGWLESCLATIKGLEKRARSHYSEIIQRAKVAMDRVQHRDTRVEKLEAEKKKVTDALEGVCKNLKEEEEKNFSLVKDLEAAVNEVCKVKEECVALKAAAEVKAKRAIQLEAELEEARAELKRKDAELKRRSAELEVVCTEKAHVEATTQAEVDAAFNDRVGEATKDYERQLEALGPRLFELGCKAVLKKMAVSEDDPIYRDLPKLEPQASEESSVPPQAPAVAPALEAPVADAAPEVPPETPEK</sequence>
<evidence type="ECO:0000313" key="4">
    <source>
        <dbReference type="Proteomes" id="UP000283530"/>
    </source>
</evidence>
<comment type="caution">
    <text evidence="3">The sequence shown here is derived from an EMBL/GenBank/DDBJ whole genome shotgun (WGS) entry which is preliminary data.</text>
</comment>
<dbReference type="PANTHER" id="PTHR31170">
    <property type="entry name" value="BNAC04G53230D PROTEIN"/>
    <property type="match status" value="1"/>
</dbReference>
<dbReference type="Proteomes" id="UP000283530">
    <property type="component" value="Unassembled WGS sequence"/>
</dbReference>
<protein>
    <submittedName>
        <fullName evidence="3">UPF0481-like protein</fullName>
    </submittedName>
</protein>
<dbReference type="EMBL" id="QPKB01000009">
    <property type="protein sequence ID" value="RWR92935.1"/>
    <property type="molecule type" value="Genomic_DNA"/>
</dbReference>
<gene>
    <name evidence="3" type="ORF">CKAN_02216300</name>
</gene>
<accession>A0A443PQD1</accession>
<organism evidence="3 4">
    <name type="scientific">Cinnamomum micranthum f. kanehirae</name>
    <dbReference type="NCBI Taxonomy" id="337451"/>
    <lineage>
        <taxon>Eukaryota</taxon>
        <taxon>Viridiplantae</taxon>
        <taxon>Streptophyta</taxon>
        <taxon>Embryophyta</taxon>
        <taxon>Tracheophyta</taxon>
        <taxon>Spermatophyta</taxon>
        <taxon>Magnoliopsida</taxon>
        <taxon>Magnoliidae</taxon>
        <taxon>Laurales</taxon>
        <taxon>Lauraceae</taxon>
        <taxon>Cinnamomum</taxon>
    </lineage>
</organism>
<evidence type="ECO:0000256" key="2">
    <source>
        <dbReference type="SAM" id="MobiDB-lite"/>
    </source>
</evidence>
<evidence type="ECO:0000313" key="3">
    <source>
        <dbReference type="EMBL" id="RWR92935.1"/>
    </source>
</evidence>
<feature type="compositionally biased region" description="Low complexity" evidence="2">
    <location>
        <begin position="451"/>
        <end position="466"/>
    </location>
</feature>
<dbReference type="OrthoDB" id="1416955at2759"/>
<feature type="coiled-coil region" evidence="1">
    <location>
        <begin position="274"/>
        <end position="368"/>
    </location>
</feature>
<dbReference type="Pfam" id="PF03140">
    <property type="entry name" value="DUF247"/>
    <property type="match status" value="1"/>
</dbReference>
<evidence type="ECO:0000256" key="1">
    <source>
        <dbReference type="SAM" id="Coils"/>
    </source>
</evidence>
<feature type="region of interest" description="Disordered" evidence="2">
    <location>
        <begin position="429"/>
        <end position="475"/>
    </location>
</feature>
<feature type="compositionally biased region" description="Basic and acidic residues" evidence="2">
    <location>
        <begin position="56"/>
        <end position="70"/>
    </location>
</feature>
<name>A0A443PQD1_9MAGN</name>
<keyword evidence="4" id="KW-1185">Reference proteome</keyword>